<sequence>MKVLTLKKNSEKSVLLILAFILFTLLILLEYLPEKYLIYQLTLLTTVCISAIIIVLVISSKSELTICHHGVFYRSMFGNFHIEASRIKLLRHYSKCGFHCVIMFGDRFFLFAPFYTLTSRQTQGLKRYNSNLLNWLHEKNKHRKLL</sequence>
<feature type="transmembrane region" description="Helical" evidence="1">
    <location>
        <begin position="12"/>
        <end position="32"/>
    </location>
</feature>
<dbReference type="EMBL" id="CP032091">
    <property type="protein sequence ID" value="AXV67042.1"/>
    <property type="molecule type" value="Genomic_DNA"/>
</dbReference>
<name>A0AAD0WE14_9GAMM</name>
<organism evidence="2 3">
    <name type="scientific">Pseudoalteromonas lipolytica</name>
    <dbReference type="NCBI Taxonomy" id="570156"/>
    <lineage>
        <taxon>Bacteria</taxon>
        <taxon>Pseudomonadati</taxon>
        <taxon>Pseudomonadota</taxon>
        <taxon>Gammaproteobacteria</taxon>
        <taxon>Alteromonadales</taxon>
        <taxon>Pseudoalteromonadaceae</taxon>
        <taxon>Pseudoalteromonas</taxon>
    </lineage>
</organism>
<keyword evidence="1" id="KW-0812">Transmembrane</keyword>
<reference evidence="2 3" key="1">
    <citation type="submission" date="2018-08" db="EMBL/GenBank/DDBJ databases">
        <title>Draft genome sequence of Pseudoalteromonas donghaensis HJ51.</title>
        <authorList>
            <person name="Oh J."/>
            <person name="Roh D."/>
        </authorList>
    </citation>
    <scope>NUCLEOTIDE SEQUENCE [LARGE SCALE GENOMIC DNA]</scope>
    <source>
        <strain evidence="2 3">HJ51</strain>
        <plasmid evidence="2 3">unnamed1</plasmid>
    </source>
</reference>
<evidence type="ECO:0000313" key="3">
    <source>
        <dbReference type="Proteomes" id="UP000264605"/>
    </source>
</evidence>
<gene>
    <name evidence="2" type="ORF">D0907_17090</name>
</gene>
<proteinExistence type="predicted"/>
<keyword evidence="2" id="KW-0614">Plasmid</keyword>
<dbReference type="Proteomes" id="UP000264605">
    <property type="component" value="Plasmid unnamed1"/>
</dbReference>
<evidence type="ECO:0000313" key="2">
    <source>
        <dbReference type="EMBL" id="AXV67042.1"/>
    </source>
</evidence>
<dbReference type="AlphaFoldDB" id="A0AAD0WE14"/>
<protein>
    <submittedName>
        <fullName evidence="2">Uncharacterized protein</fullName>
    </submittedName>
</protein>
<dbReference type="KEGG" id="pdj:D0907_17090"/>
<feature type="transmembrane region" description="Helical" evidence="1">
    <location>
        <begin position="38"/>
        <end position="58"/>
    </location>
</feature>
<keyword evidence="1" id="KW-1133">Transmembrane helix</keyword>
<accession>A0AAD0WE14</accession>
<evidence type="ECO:0000256" key="1">
    <source>
        <dbReference type="SAM" id="Phobius"/>
    </source>
</evidence>
<keyword evidence="1" id="KW-0472">Membrane</keyword>
<geneLocation type="plasmid" evidence="2 3">
    <name>unnamed1</name>
</geneLocation>